<dbReference type="EMBL" id="EU971586">
    <property type="protein sequence ID" value="ACG43704.1"/>
    <property type="molecule type" value="mRNA"/>
</dbReference>
<protein>
    <submittedName>
        <fullName evidence="1">Uncharacterized protein</fullName>
    </submittedName>
</protein>
<dbReference type="AlphaFoldDB" id="B6U2X1"/>
<reference evidence="1" key="1">
    <citation type="journal article" date="2009" name="Plant Mol. Biol.">
        <title>Insights into corn genes derived from large-scale cDNA sequencing.</title>
        <authorList>
            <person name="Alexandrov N.N."/>
            <person name="Brover V.V."/>
            <person name="Freidin S."/>
            <person name="Troukhan M.E."/>
            <person name="Tatarinova T.V."/>
            <person name="Zhang H."/>
            <person name="Swaller T.J."/>
            <person name="Lu Y.P."/>
            <person name="Bouck J."/>
            <person name="Flavell R.B."/>
            <person name="Feldmann K.A."/>
        </authorList>
    </citation>
    <scope>NUCLEOTIDE SEQUENCE</scope>
</reference>
<proteinExistence type="evidence at transcript level"/>
<sequence length="69" mass="8057">MGLAFGKLFSRLFVDKDMQILMVGIDTTGQGTHWTRFWTLLQKEEDRSQVRWGCRVLETTRMEIFSSNG</sequence>
<evidence type="ECO:0000313" key="1">
    <source>
        <dbReference type="EMBL" id="ACG43704.1"/>
    </source>
</evidence>
<accession>B6U2X1</accession>
<organism evidence="1">
    <name type="scientific">Zea mays</name>
    <name type="common">Maize</name>
    <dbReference type="NCBI Taxonomy" id="4577"/>
    <lineage>
        <taxon>Eukaryota</taxon>
        <taxon>Viridiplantae</taxon>
        <taxon>Streptophyta</taxon>
        <taxon>Embryophyta</taxon>
        <taxon>Tracheophyta</taxon>
        <taxon>Spermatophyta</taxon>
        <taxon>Magnoliopsida</taxon>
        <taxon>Liliopsida</taxon>
        <taxon>Poales</taxon>
        <taxon>Poaceae</taxon>
        <taxon>PACMAD clade</taxon>
        <taxon>Panicoideae</taxon>
        <taxon>Andropogonodae</taxon>
        <taxon>Andropogoneae</taxon>
        <taxon>Tripsacinae</taxon>
        <taxon>Zea</taxon>
    </lineage>
</organism>
<name>B6U2X1_MAIZE</name>